<feature type="domain" description="Sigma-54 factor interaction" evidence="6">
    <location>
        <begin position="146"/>
        <end position="378"/>
    </location>
</feature>
<evidence type="ECO:0000256" key="1">
    <source>
        <dbReference type="ARBA" id="ARBA00022741"/>
    </source>
</evidence>
<name>A0A4Z0D901_9FIRM</name>
<dbReference type="GO" id="GO:0043565">
    <property type="term" value="F:sequence-specific DNA binding"/>
    <property type="evidence" value="ECO:0007669"/>
    <property type="project" value="InterPro"/>
</dbReference>
<dbReference type="SUPFAM" id="SSF46689">
    <property type="entry name" value="Homeodomain-like"/>
    <property type="match status" value="1"/>
</dbReference>
<dbReference type="FunFam" id="3.40.50.300:FF:000006">
    <property type="entry name" value="DNA-binding transcriptional regulator NtrC"/>
    <property type="match status" value="1"/>
</dbReference>
<evidence type="ECO:0000256" key="2">
    <source>
        <dbReference type="ARBA" id="ARBA00022840"/>
    </source>
</evidence>
<dbReference type="Proteomes" id="UP000298381">
    <property type="component" value="Unassembled WGS sequence"/>
</dbReference>
<dbReference type="EMBL" id="SRIB01000002">
    <property type="protein sequence ID" value="TFZ41333.1"/>
    <property type="molecule type" value="Genomic_DNA"/>
</dbReference>
<dbReference type="Pfam" id="PF02954">
    <property type="entry name" value="HTH_8"/>
    <property type="match status" value="1"/>
</dbReference>
<dbReference type="RefSeq" id="WP_135270263.1">
    <property type="nucleotide sequence ID" value="NZ_SRIB01000002.1"/>
</dbReference>
<dbReference type="InterPro" id="IPR009057">
    <property type="entry name" value="Homeodomain-like_sf"/>
</dbReference>
<dbReference type="InterPro" id="IPR000014">
    <property type="entry name" value="PAS"/>
</dbReference>
<keyword evidence="5" id="KW-0175">Coiled coil</keyword>
<dbReference type="PANTHER" id="PTHR32071">
    <property type="entry name" value="TRANSCRIPTIONAL REGULATORY PROTEIN"/>
    <property type="match status" value="1"/>
</dbReference>
<evidence type="ECO:0000256" key="3">
    <source>
        <dbReference type="ARBA" id="ARBA00023015"/>
    </source>
</evidence>
<dbReference type="SUPFAM" id="SSF52540">
    <property type="entry name" value="P-loop containing nucleoside triphosphate hydrolases"/>
    <property type="match status" value="1"/>
</dbReference>
<keyword evidence="4" id="KW-0804">Transcription</keyword>
<comment type="caution">
    <text evidence="8">The sequence shown here is derived from an EMBL/GenBank/DDBJ whole genome shotgun (WGS) entry which is preliminary data.</text>
</comment>
<organism evidence="8 9">
    <name type="scientific">Soehngenia longivitae</name>
    <dbReference type="NCBI Taxonomy" id="2562294"/>
    <lineage>
        <taxon>Bacteria</taxon>
        <taxon>Bacillati</taxon>
        <taxon>Bacillota</taxon>
        <taxon>Tissierellia</taxon>
        <taxon>Tissierellales</taxon>
        <taxon>Tissierellaceae</taxon>
        <taxon>Soehngenia</taxon>
    </lineage>
</organism>
<dbReference type="Gene3D" id="3.30.450.20">
    <property type="entry name" value="PAS domain"/>
    <property type="match status" value="1"/>
</dbReference>
<dbReference type="InterPro" id="IPR025662">
    <property type="entry name" value="Sigma_54_int_dom_ATP-bd_1"/>
</dbReference>
<dbReference type="PRINTS" id="PR01590">
    <property type="entry name" value="HTHFIS"/>
</dbReference>
<dbReference type="OrthoDB" id="5411866at2"/>
<dbReference type="CDD" id="cd00009">
    <property type="entry name" value="AAA"/>
    <property type="match status" value="1"/>
</dbReference>
<sequence length="460" mass="52629">MYSYEDKKGIIKIIDSLLNDLQEAICITDKDCIVMYWNKYAEELYNIDRTEIVGERIDSYFSNAIAIKVAKDKRIYRDVYHSPREGSHIIINAAPIIVDGEFKGVISTEKDISAIKSINHELEKIRERAEFLEEEIMRLTGSWNSIQSKNKKMQTMIEIAKRAAPTTASILITGESGTGKEVFARAIHEQSKVKGSFIPVNCSAIPNDLFESEFFGYDKGAFTGANTSGKKGFFEMAKDGTLFLDEIADLPLFMQSKLLRALEDKQIKRVGAEKYIEINTRIIAATNKCLEKQVEEGKFREDLYYRLNVIRINLPPLRERKEDIIPLLEHFLKEVNKDKKDKKGVKFRLDKDSVKILTKYSWKGNIRELKNAAEQIAILSSSDLIKKDDLPEYILKSTKIEYDNDKKTLREAISEYEKMMILNTLKSTDGNVAKASKILGIPRSTLHYKINTYSIDVSNI</sequence>
<dbReference type="InterPro" id="IPR003593">
    <property type="entry name" value="AAA+_ATPase"/>
</dbReference>
<dbReference type="InterPro" id="IPR035965">
    <property type="entry name" value="PAS-like_dom_sf"/>
</dbReference>
<reference evidence="8 9" key="1">
    <citation type="submission" date="2019-03" db="EMBL/GenBank/DDBJ databases">
        <title>Draft genome sequence data and analysis of a Fermenting Bacterium, Soehngenia longevitae strain 1933PT, isolated from petroleum reservoir in Azerbaijan.</title>
        <authorList>
            <person name="Grouzdev D.S."/>
            <person name="Bidzhieva S.K."/>
            <person name="Sokolova D.S."/>
            <person name="Tourova T.P."/>
            <person name="Poltaraus A.B."/>
            <person name="Nazina T.N."/>
        </authorList>
    </citation>
    <scope>NUCLEOTIDE SEQUENCE [LARGE SCALE GENOMIC DNA]</scope>
    <source>
        <strain evidence="8 9">1933P</strain>
    </source>
</reference>
<feature type="domain" description="PAS" evidence="7">
    <location>
        <begin position="10"/>
        <end position="55"/>
    </location>
</feature>
<keyword evidence="2" id="KW-0067">ATP-binding</keyword>
<dbReference type="Pfam" id="PF13426">
    <property type="entry name" value="PAS_9"/>
    <property type="match status" value="1"/>
</dbReference>
<evidence type="ECO:0000256" key="5">
    <source>
        <dbReference type="SAM" id="Coils"/>
    </source>
</evidence>
<dbReference type="InterPro" id="IPR058031">
    <property type="entry name" value="AAA_lid_NorR"/>
</dbReference>
<evidence type="ECO:0000313" key="8">
    <source>
        <dbReference type="EMBL" id="TFZ41333.1"/>
    </source>
</evidence>
<evidence type="ECO:0000313" key="9">
    <source>
        <dbReference type="Proteomes" id="UP000298381"/>
    </source>
</evidence>
<evidence type="ECO:0000256" key="4">
    <source>
        <dbReference type="ARBA" id="ARBA00023163"/>
    </source>
</evidence>
<dbReference type="Pfam" id="PF25601">
    <property type="entry name" value="AAA_lid_14"/>
    <property type="match status" value="1"/>
</dbReference>
<dbReference type="AlphaFoldDB" id="A0A4Z0D901"/>
<dbReference type="GO" id="GO:0005524">
    <property type="term" value="F:ATP binding"/>
    <property type="evidence" value="ECO:0007669"/>
    <property type="project" value="UniProtKB-KW"/>
</dbReference>
<dbReference type="Gene3D" id="1.10.10.60">
    <property type="entry name" value="Homeodomain-like"/>
    <property type="match status" value="1"/>
</dbReference>
<gene>
    <name evidence="8" type="ORF">E4100_01785</name>
</gene>
<feature type="coiled-coil region" evidence="5">
    <location>
        <begin position="115"/>
        <end position="142"/>
    </location>
</feature>
<evidence type="ECO:0000259" key="6">
    <source>
        <dbReference type="PROSITE" id="PS50045"/>
    </source>
</evidence>
<dbReference type="InterPro" id="IPR002197">
    <property type="entry name" value="HTH_Fis"/>
</dbReference>
<keyword evidence="9" id="KW-1185">Reference proteome</keyword>
<dbReference type="InterPro" id="IPR027417">
    <property type="entry name" value="P-loop_NTPase"/>
</dbReference>
<dbReference type="Pfam" id="PF00158">
    <property type="entry name" value="Sigma54_activat"/>
    <property type="match status" value="1"/>
</dbReference>
<dbReference type="InterPro" id="IPR002078">
    <property type="entry name" value="Sigma_54_int"/>
</dbReference>
<dbReference type="GO" id="GO:0006355">
    <property type="term" value="P:regulation of DNA-templated transcription"/>
    <property type="evidence" value="ECO:0007669"/>
    <property type="project" value="InterPro"/>
</dbReference>
<dbReference type="PANTHER" id="PTHR32071:SF57">
    <property type="entry name" value="C4-DICARBOXYLATE TRANSPORT TRANSCRIPTIONAL REGULATORY PROTEIN DCTD"/>
    <property type="match status" value="1"/>
</dbReference>
<dbReference type="Gene3D" id="3.40.50.300">
    <property type="entry name" value="P-loop containing nucleotide triphosphate hydrolases"/>
    <property type="match status" value="1"/>
</dbReference>
<keyword evidence="3" id="KW-0805">Transcription regulation</keyword>
<dbReference type="SMART" id="SM00382">
    <property type="entry name" value="AAA"/>
    <property type="match status" value="1"/>
</dbReference>
<dbReference type="PROSITE" id="PS50112">
    <property type="entry name" value="PAS"/>
    <property type="match status" value="1"/>
</dbReference>
<keyword evidence="1" id="KW-0547">Nucleotide-binding</keyword>
<dbReference type="PROSITE" id="PS50045">
    <property type="entry name" value="SIGMA54_INTERACT_4"/>
    <property type="match status" value="1"/>
</dbReference>
<dbReference type="SMART" id="SM00091">
    <property type="entry name" value="PAS"/>
    <property type="match status" value="1"/>
</dbReference>
<proteinExistence type="predicted"/>
<dbReference type="SUPFAM" id="SSF55785">
    <property type="entry name" value="PYP-like sensor domain (PAS domain)"/>
    <property type="match status" value="1"/>
</dbReference>
<dbReference type="Gene3D" id="1.10.8.60">
    <property type="match status" value="1"/>
</dbReference>
<accession>A0A4Z0D901</accession>
<dbReference type="PROSITE" id="PS00675">
    <property type="entry name" value="SIGMA54_INTERACT_1"/>
    <property type="match status" value="1"/>
</dbReference>
<protein>
    <submittedName>
        <fullName evidence="8">PAS domain-containing protein</fullName>
    </submittedName>
</protein>
<evidence type="ECO:0000259" key="7">
    <source>
        <dbReference type="PROSITE" id="PS50112"/>
    </source>
</evidence>